<evidence type="ECO:0000313" key="3">
    <source>
        <dbReference type="Proteomes" id="UP000050535"/>
    </source>
</evidence>
<dbReference type="OrthoDB" id="337910at2157"/>
<protein>
    <submittedName>
        <fullName evidence="2">Uncharacterized protein</fullName>
    </submittedName>
</protein>
<comment type="caution">
    <text evidence="2">The sequence shown here is derived from an EMBL/GenBank/DDBJ whole genome shotgun (WGS) entry which is preliminary data.</text>
</comment>
<reference evidence="3" key="1">
    <citation type="submission" date="2013-11" db="EMBL/GenBank/DDBJ databases">
        <authorList>
            <person name="Hoang H.T."/>
            <person name="Killian M.L."/>
            <person name="Madson D.M."/>
            <person name="Arruda P.H.E."/>
            <person name="Sun D."/>
            <person name="Schwartz K.J."/>
            <person name="Yoon K."/>
        </authorList>
    </citation>
    <scope>NUCLEOTIDE SEQUENCE [LARGE SCALE GENOMIC DNA]</scope>
    <source>
        <strain evidence="3">CDK2</strain>
    </source>
</reference>
<dbReference type="STRING" id="699431.SY89_00093"/>
<organism evidence="2 3">
    <name type="scientific">Halolamina pelagica</name>
    <dbReference type="NCBI Taxonomy" id="699431"/>
    <lineage>
        <taxon>Archaea</taxon>
        <taxon>Methanobacteriati</taxon>
        <taxon>Methanobacteriota</taxon>
        <taxon>Stenosarchaea group</taxon>
        <taxon>Halobacteria</taxon>
        <taxon>Halobacteriales</taxon>
        <taxon>Haloferacaceae</taxon>
    </lineage>
</organism>
<feature type="compositionally biased region" description="Acidic residues" evidence="1">
    <location>
        <begin position="1"/>
        <end position="18"/>
    </location>
</feature>
<dbReference type="AlphaFoldDB" id="A0A0P7HRU8"/>
<evidence type="ECO:0000313" key="2">
    <source>
        <dbReference type="EMBL" id="KPN29380.1"/>
    </source>
</evidence>
<name>A0A0P7HRU8_9EURY</name>
<proteinExistence type="predicted"/>
<feature type="region of interest" description="Disordered" evidence="1">
    <location>
        <begin position="1"/>
        <end position="20"/>
    </location>
</feature>
<gene>
    <name evidence="2" type="ORF">SY89_00093</name>
</gene>
<evidence type="ECO:0000256" key="1">
    <source>
        <dbReference type="SAM" id="MobiDB-lite"/>
    </source>
</evidence>
<dbReference type="Proteomes" id="UP000050535">
    <property type="component" value="Unassembled WGS sequence"/>
</dbReference>
<keyword evidence="3" id="KW-1185">Reference proteome</keyword>
<dbReference type="RefSeq" id="WP_054582687.1">
    <property type="nucleotide sequence ID" value="NZ_LGUC01000001.1"/>
</dbReference>
<dbReference type="EMBL" id="LGUC01000001">
    <property type="protein sequence ID" value="KPN29380.1"/>
    <property type="molecule type" value="Genomic_DNA"/>
</dbReference>
<accession>A0A0P7HRU8</accession>
<sequence length="173" mass="19835">MTDADNEPEPEADVNPDEDVARRTVVVTDRNGQQRIWATGWYRVRPETFVHHELFFDPDQINCTYAEQSFKSFLLRRDGRDRESARIGRALLDEPTDELLAHERSFAISIEDVAEIRLRAGSLLFKPKLVIATADRDVEFYHKDRAQDMGSLADALRTQYDVDVVESSPSILP</sequence>